<reference evidence="4 5" key="1">
    <citation type="submission" date="2012-02" db="EMBL/GenBank/DDBJ databases">
        <title>Improved High-Quality Draft genome of Joostella marina DSM 19592.</title>
        <authorList>
            <consortium name="US DOE Joint Genome Institute (JGI-PGF)"/>
            <person name="Lucas S."/>
            <person name="Copeland A."/>
            <person name="Lapidus A."/>
            <person name="Bruce D."/>
            <person name="Goodwin L."/>
            <person name="Pitluck S."/>
            <person name="Peters L."/>
            <person name="Chertkov O."/>
            <person name="Ovchinnikova G."/>
            <person name="Kyrpides N."/>
            <person name="Mavromatis K."/>
            <person name="Detter J.C."/>
            <person name="Han C."/>
            <person name="Land M."/>
            <person name="Hauser L."/>
            <person name="Markowitz V."/>
            <person name="Cheng J.-F."/>
            <person name="Hugenholtz P."/>
            <person name="Woyke T."/>
            <person name="Wu D."/>
            <person name="Tindall B."/>
            <person name="Brambilla E."/>
            <person name="Klenk H.-P."/>
            <person name="Eisen J.A."/>
        </authorList>
    </citation>
    <scope>NUCLEOTIDE SEQUENCE [LARGE SCALE GENOMIC DNA]</scope>
    <source>
        <strain evidence="4 5">DSM 19592</strain>
    </source>
</reference>
<name>I3C454_9FLAO</name>
<accession>I3C454</accession>
<dbReference type="InterPro" id="IPR029058">
    <property type="entry name" value="AB_hydrolase_fold"/>
</dbReference>
<evidence type="ECO:0000256" key="2">
    <source>
        <dbReference type="SAM" id="SignalP"/>
    </source>
</evidence>
<dbReference type="eggNOG" id="COG0657">
    <property type="taxonomic scope" value="Bacteria"/>
</dbReference>
<dbReference type="SUPFAM" id="SSF53474">
    <property type="entry name" value="alpha/beta-Hydrolases"/>
    <property type="match status" value="1"/>
</dbReference>
<protein>
    <submittedName>
        <fullName evidence="4">Esterase/lipase</fullName>
    </submittedName>
</protein>
<organism evidence="4 5">
    <name type="scientific">Galbibacter orientalis DSM 19592</name>
    <dbReference type="NCBI Taxonomy" id="926559"/>
    <lineage>
        <taxon>Bacteria</taxon>
        <taxon>Pseudomonadati</taxon>
        <taxon>Bacteroidota</taxon>
        <taxon>Flavobacteriia</taxon>
        <taxon>Flavobacteriales</taxon>
        <taxon>Flavobacteriaceae</taxon>
        <taxon>Galbibacter</taxon>
    </lineage>
</organism>
<dbReference type="Gene3D" id="3.40.50.1820">
    <property type="entry name" value="alpha/beta hydrolase"/>
    <property type="match status" value="1"/>
</dbReference>
<feature type="domain" description="BD-FAE-like" evidence="3">
    <location>
        <begin position="44"/>
        <end position="282"/>
    </location>
</feature>
<evidence type="ECO:0000256" key="1">
    <source>
        <dbReference type="ARBA" id="ARBA00022801"/>
    </source>
</evidence>
<dbReference type="STRING" id="926559.JoomaDRAFT_1382"/>
<sequence>MKQLFNLIVLLLTVTLSAQGTKKHSFSVEKDILWASPKGYDLTMDIYTPNIEKPTYPVLIIYHGGGWLINNKSIMDEMSQYIASHSEYVVCNVNYRLLTANNNTTNMNEIIEDALGAVLWTKENISKYKGNPNAIAVTGDSAGGHLAAMVVNAKDNISETGFEAGRLSFTPSYLPPNKTLEELKTSDALAVQAAVLSYPAVDIYAAALGDGVNGFESSSNFFWQMGEAEARGIFGKDINVKDNPNYYKICSPIYTIPKKNDRKLPPQFCHVGSKDQTTTPESIKAYVAKLEENGQSVEYWVYEGRNHAYLDSGSNEFLGNSFEKDAIEPIHKIINFLDKVFYP</sequence>
<keyword evidence="1" id="KW-0378">Hydrolase</keyword>
<proteinExistence type="predicted"/>
<evidence type="ECO:0000313" key="5">
    <source>
        <dbReference type="Proteomes" id="UP000004690"/>
    </source>
</evidence>
<evidence type="ECO:0000313" key="4">
    <source>
        <dbReference type="EMBL" id="EIJ38397.1"/>
    </source>
</evidence>
<dbReference type="Proteomes" id="UP000004690">
    <property type="component" value="Unassembled WGS sequence"/>
</dbReference>
<dbReference type="InterPro" id="IPR050300">
    <property type="entry name" value="GDXG_lipolytic_enzyme"/>
</dbReference>
<dbReference type="PANTHER" id="PTHR48081">
    <property type="entry name" value="AB HYDROLASE SUPERFAMILY PROTEIN C4A8.06C"/>
    <property type="match status" value="1"/>
</dbReference>
<evidence type="ECO:0000259" key="3">
    <source>
        <dbReference type="Pfam" id="PF20434"/>
    </source>
</evidence>
<dbReference type="RefSeq" id="WP_008611573.1">
    <property type="nucleotide sequence ID" value="NZ_JH651379.1"/>
</dbReference>
<feature type="chain" id="PRO_5003668308" evidence="2">
    <location>
        <begin position="19"/>
        <end position="343"/>
    </location>
</feature>
<dbReference type="Pfam" id="PF20434">
    <property type="entry name" value="BD-FAE"/>
    <property type="match status" value="1"/>
</dbReference>
<dbReference type="HOGENOM" id="CLU_815583_0_0_10"/>
<feature type="signal peptide" evidence="2">
    <location>
        <begin position="1"/>
        <end position="18"/>
    </location>
</feature>
<dbReference type="AlphaFoldDB" id="I3C454"/>
<gene>
    <name evidence="4" type="ORF">JoomaDRAFT_1382</name>
</gene>
<dbReference type="InterPro" id="IPR049492">
    <property type="entry name" value="BD-FAE-like_dom"/>
</dbReference>
<dbReference type="GO" id="GO:0016787">
    <property type="term" value="F:hydrolase activity"/>
    <property type="evidence" value="ECO:0007669"/>
    <property type="project" value="UniProtKB-KW"/>
</dbReference>
<dbReference type="OrthoDB" id="9777975at2"/>
<dbReference type="EMBL" id="JH651379">
    <property type="protein sequence ID" value="EIJ38397.1"/>
    <property type="molecule type" value="Genomic_DNA"/>
</dbReference>
<keyword evidence="2" id="KW-0732">Signal</keyword>
<keyword evidence="5" id="KW-1185">Reference proteome</keyword>